<evidence type="ECO:0000256" key="1">
    <source>
        <dbReference type="SAM" id="SignalP"/>
    </source>
</evidence>
<gene>
    <name evidence="3" type="ORF">GA0116948_101477</name>
</gene>
<evidence type="ECO:0000313" key="4">
    <source>
        <dbReference type="Proteomes" id="UP000242818"/>
    </source>
</evidence>
<feature type="signal peptide" evidence="1">
    <location>
        <begin position="1"/>
        <end position="21"/>
    </location>
</feature>
<evidence type="ECO:0000259" key="2">
    <source>
        <dbReference type="Pfam" id="PF14344"/>
    </source>
</evidence>
<dbReference type="InterPro" id="IPR025510">
    <property type="entry name" value="DUF4397"/>
</dbReference>
<keyword evidence="4" id="KW-1185">Reference proteome</keyword>
<dbReference type="EMBL" id="FMAR01000001">
    <property type="protein sequence ID" value="SCB83833.1"/>
    <property type="molecule type" value="Genomic_DNA"/>
</dbReference>
<keyword evidence="1" id="KW-0732">Signal</keyword>
<sequence length="241" mass="26915">MKPLLYILLIAAIAVVYTACKDDKDIIPQTHGRVMVFNSVPANAGYPAFNVFLDSTQIANHLVTGDTSVFSVFRAQLYTVGIINASTNATVSAGELTIRNNHSFSFYLVYDTLPAENQPNITALATDDDLTPPVEQNSKVRVIDLSSTIDGATTLRQPMTVMMDADSVLLYNGMVFPQVGDFRTIQPGTHKFYFRLLSDSAYMRRDSITLKMDSTHIYTIYTSGSLLRADQFKVFSYRHWK</sequence>
<dbReference type="RefSeq" id="WP_089708601.1">
    <property type="nucleotide sequence ID" value="NZ_FMAR01000001.1"/>
</dbReference>
<dbReference type="AlphaFoldDB" id="A0A1C3ZNC5"/>
<feature type="chain" id="PRO_5008688159" description="DUF4397 domain-containing protein" evidence="1">
    <location>
        <begin position="22"/>
        <end position="241"/>
    </location>
</feature>
<dbReference type="Proteomes" id="UP000242818">
    <property type="component" value="Unassembled WGS sequence"/>
</dbReference>
<dbReference type="STRING" id="1335309.GA0116948_101477"/>
<name>A0A1C3ZNC5_9BACT</name>
<proteinExistence type="predicted"/>
<accession>A0A1C3ZNC5</accession>
<protein>
    <recommendedName>
        <fullName evidence="2">DUF4397 domain-containing protein</fullName>
    </recommendedName>
</protein>
<feature type="domain" description="DUF4397" evidence="2">
    <location>
        <begin position="34"/>
        <end position="147"/>
    </location>
</feature>
<evidence type="ECO:0000313" key="3">
    <source>
        <dbReference type="EMBL" id="SCB83833.1"/>
    </source>
</evidence>
<dbReference type="OrthoDB" id="649338at2"/>
<reference evidence="3 4" key="1">
    <citation type="submission" date="2016-08" db="EMBL/GenBank/DDBJ databases">
        <authorList>
            <person name="Seilhamer J.J."/>
        </authorList>
    </citation>
    <scope>NUCLEOTIDE SEQUENCE [LARGE SCALE GENOMIC DNA]</scope>
    <source>
        <strain evidence="3 4">A37T2</strain>
    </source>
</reference>
<dbReference type="Pfam" id="PF14344">
    <property type="entry name" value="DUF4397"/>
    <property type="match status" value="1"/>
</dbReference>
<organism evidence="3 4">
    <name type="scientific">Chitinophaga costaii</name>
    <dbReference type="NCBI Taxonomy" id="1335309"/>
    <lineage>
        <taxon>Bacteria</taxon>
        <taxon>Pseudomonadati</taxon>
        <taxon>Bacteroidota</taxon>
        <taxon>Chitinophagia</taxon>
        <taxon>Chitinophagales</taxon>
        <taxon>Chitinophagaceae</taxon>
        <taxon>Chitinophaga</taxon>
    </lineage>
</organism>